<organism evidence="1 2">
    <name type="scientific">Moniliophthora roreri</name>
    <name type="common">Frosty pod rot fungus</name>
    <name type="synonym">Monilia roreri</name>
    <dbReference type="NCBI Taxonomy" id="221103"/>
    <lineage>
        <taxon>Eukaryota</taxon>
        <taxon>Fungi</taxon>
        <taxon>Dikarya</taxon>
        <taxon>Basidiomycota</taxon>
        <taxon>Agaricomycotina</taxon>
        <taxon>Agaricomycetes</taxon>
        <taxon>Agaricomycetidae</taxon>
        <taxon>Agaricales</taxon>
        <taxon>Marasmiineae</taxon>
        <taxon>Marasmiaceae</taxon>
        <taxon>Moniliophthora</taxon>
    </lineage>
</organism>
<proteinExistence type="predicted"/>
<dbReference type="AlphaFoldDB" id="A0A0W0F0N0"/>
<sequence length="75" mass="7958">MSSPFCFRRHNRVGVQNISITNIHQQVPLDIKPPSSRALSPATPVSISGTIAKTSAQKSTLNPVLLFGTGVDGQS</sequence>
<dbReference type="EMBL" id="LATX01002410">
    <property type="protein sequence ID" value="KTB29828.1"/>
    <property type="molecule type" value="Genomic_DNA"/>
</dbReference>
<evidence type="ECO:0000313" key="1">
    <source>
        <dbReference type="EMBL" id="KTB29828.1"/>
    </source>
</evidence>
<dbReference type="Proteomes" id="UP000054988">
    <property type="component" value="Unassembled WGS sequence"/>
</dbReference>
<protein>
    <submittedName>
        <fullName evidence="1">Uncharacterized protein</fullName>
    </submittedName>
</protein>
<gene>
    <name evidence="1" type="ORF">WG66_17594</name>
</gene>
<accession>A0A0W0F0N0</accession>
<comment type="caution">
    <text evidence="1">The sequence shown here is derived from an EMBL/GenBank/DDBJ whole genome shotgun (WGS) entry which is preliminary data.</text>
</comment>
<reference evidence="1 2" key="1">
    <citation type="submission" date="2015-12" db="EMBL/GenBank/DDBJ databases">
        <title>Draft genome sequence of Moniliophthora roreri, the causal agent of frosty pod rot of cacao.</title>
        <authorList>
            <person name="Aime M.C."/>
            <person name="Diaz-Valderrama J.R."/>
            <person name="Kijpornyongpan T."/>
            <person name="Phillips-Mora W."/>
        </authorList>
    </citation>
    <scope>NUCLEOTIDE SEQUENCE [LARGE SCALE GENOMIC DNA]</scope>
    <source>
        <strain evidence="1 2">MCA 2952</strain>
    </source>
</reference>
<name>A0A0W0F0N0_MONRR</name>
<evidence type="ECO:0000313" key="2">
    <source>
        <dbReference type="Proteomes" id="UP000054988"/>
    </source>
</evidence>